<evidence type="ECO:0000313" key="1">
    <source>
        <dbReference type="EMBL" id="CAH9120701.1"/>
    </source>
</evidence>
<organism evidence="1 2">
    <name type="scientific">Cuscuta epithymum</name>
    <dbReference type="NCBI Taxonomy" id="186058"/>
    <lineage>
        <taxon>Eukaryota</taxon>
        <taxon>Viridiplantae</taxon>
        <taxon>Streptophyta</taxon>
        <taxon>Embryophyta</taxon>
        <taxon>Tracheophyta</taxon>
        <taxon>Spermatophyta</taxon>
        <taxon>Magnoliopsida</taxon>
        <taxon>eudicotyledons</taxon>
        <taxon>Gunneridae</taxon>
        <taxon>Pentapetalae</taxon>
        <taxon>asterids</taxon>
        <taxon>lamiids</taxon>
        <taxon>Solanales</taxon>
        <taxon>Convolvulaceae</taxon>
        <taxon>Cuscuteae</taxon>
        <taxon>Cuscuta</taxon>
        <taxon>Cuscuta subgen. Cuscuta</taxon>
    </lineage>
</organism>
<evidence type="ECO:0000313" key="2">
    <source>
        <dbReference type="Proteomes" id="UP001152523"/>
    </source>
</evidence>
<evidence type="ECO:0008006" key="3">
    <source>
        <dbReference type="Google" id="ProtNLM"/>
    </source>
</evidence>
<name>A0AAV0EF81_9ASTE</name>
<dbReference type="AlphaFoldDB" id="A0AAV0EF81"/>
<accession>A0AAV0EF81</accession>
<keyword evidence="2" id="KW-1185">Reference proteome</keyword>
<proteinExistence type="predicted"/>
<dbReference type="EMBL" id="CAMAPF010000915">
    <property type="protein sequence ID" value="CAH9120701.1"/>
    <property type="molecule type" value="Genomic_DNA"/>
</dbReference>
<sequence>MSSFSRGDRLIWPLNHVYCFMATPNVYKLNICDSVLESSSNAAHEGGCQVTWTPKEAEALGLRKAAQWALEMGCHQALFETGSLVVILVVQVKFVTPVLILY</sequence>
<gene>
    <name evidence="1" type="ORF">CEPIT_LOCUS23163</name>
</gene>
<comment type="caution">
    <text evidence="1">The sequence shown here is derived from an EMBL/GenBank/DDBJ whole genome shotgun (WGS) entry which is preliminary data.</text>
</comment>
<reference evidence="1" key="1">
    <citation type="submission" date="2022-07" db="EMBL/GenBank/DDBJ databases">
        <authorList>
            <person name="Macas J."/>
            <person name="Novak P."/>
            <person name="Neumann P."/>
        </authorList>
    </citation>
    <scope>NUCLEOTIDE SEQUENCE</scope>
</reference>
<dbReference type="Proteomes" id="UP001152523">
    <property type="component" value="Unassembled WGS sequence"/>
</dbReference>
<protein>
    <recommendedName>
        <fullName evidence="3">RNase H type-1 domain-containing protein</fullName>
    </recommendedName>
</protein>